<evidence type="ECO:0000259" key="1">
    <source>
        <dbReference type="Pfam" id="PF09414"/>
    </source>
</evidence>
<dbReference type="PRINTS" id="PR01048">
    <property type="entry name" value="Y414FAMILY"/>
</dbReference>
<dbReference type="InterPro" id="IPR001072">
    <property type="entry name" value="RNA_ligase_Pab1020"/>
</dbReference>
<gene>
    <name evidence="3" type="ordered locus">Ferp_1330</name>
</gene>
<reference evidence="3 4" key="2">
    <citation type="journal article" date="2011" name="Stand. Genomic Sci.">
        <title>Complete genome sequence of Ferroglobus placidus AEDII12DO.</title>
        <authorList>
            <person name="Anderson I."/>
            <person name="Risso C."/>
            <person name="Holmes D."/>
            <person name="Lucas S."/>
            <person name="Copeland A."/>
            <person name="Lapidus A."/>
            <person name="Cheng J.F."/>
            <person name="Bruce D."/>
            <person name="Goodwin L."/>
            <person name="Pitluck S."/>
            <person name="Saunders E."/>
            <person name="Brettin T."/>
            <person name="Detter J.C."/>
            <person name="Han C."/>
            <person name="Tapia R."/>
            <person name="Larimer F."/>
            <person name="Land M."/>
            <person name="Hauser L."/>
            <person name="Woyke T."/>
            <person name="Lovley D."/>
            <person name="Kyrpides N."/>
            <person name="Ivanova N."/>
        </authorList>
    </citation>
    <scope>NUCLEOTIDE SEQUENCE [LARGE SCALE GENOMIC DNA]</scope>
    <source>
        <strain evidence="4">DSM 10642 / AEDII12DO</strain>
    </source>
</reference>
<dbReference type="Proteomes" id="UP000002613">
    <property type="component" value="Chromosome"/>
</dbReference>
<dbReference type="GeneID" id="8778846"/>
<dbReference type="eggNOG" id="arCOG04218">
    <property type="taxonomic scope" value="Archaea"/>
</dbReference>
<name>D3RYB9_FERPA</name>
<dbReference type="Pfam" id="PF18330">
    <property type="entry name" value="Lig_C"/>
    <property type="match status" value="1"/>
</dbReference>
<sequence length="378" mass="43555">MYVAEALGLSKPAAEKLKEKNVLKEAFIKHPFFPDVIDAVRFDKRFAGLEEGTVVAKTIHGVEVVHGFPKIRRALTLYPTIKLHFKGEIVFEEKMNGYNVRIVMFGKNLYALTRRGFICPYTTEKARELINESFFKDYPNLMLCCEAVGRYSPYVPKDVYGVDFDFYVFDVREKRSGKPLPVKEKEKICEEYGLNLAPILAQCKAEEGHVVGRRVVEELEGSGREGVVIKDVNMVVEPIKYTTSETNCNDLSYAFRYFNEYGKDFMFSRIVREGFQSFEFDDEEKFRERCFRLGKAILESLVKSIKDVSEGRRVVERVELIFSSFETFELFTEHLKRSGVNFEVVELKKRGGKVHAVIDRVMKSTTDKIKSHLGGALW</sequence>
<keyword evidence="4" id="KW-1185">Reference proteome</keyword>
<protein>
    <submittedName>
        <fullName evidence="3">ATP dependent DNA ligase</fullName>
    </submittedName>
</protein>
<dbReference type="HOGENOM" id="CLU_061502_0_0_2"/>
<dbReference type="Gene3D" id="3.30.470.30">
    <property type="entry name" value="DNA ligase/mRNA capping enzyme"/>
    <property type="match status" value="1"/>
</dbReference>
<evidence type="ECO:0000313" key="3">
    <source>
        <dbReference type="EMBL" id="ADC65482.1"/>
    </source>
</evidence>
<dbReference type="NCBIfam" id="TIGR01209">
    <property type="entry name" value="RNA ligase"/>
    <property type="match status" value="1"/>
</dbReference>
<dbReference type="GO" id="GO:0016874">
    <property type="term" value="F:ligase activity"/>
    <property type="evidence" value="ECO:0007669"/>
    <property type="project" value="UniProtKB-KW"/>
</dbReference>
<dbReference type="PaxDb" id="589924-Ferp_1330"/>
<dbReference type="Pfam" id="PF09414">
    <property type="entry name" value="RNA_ligase"/>
    <property type="match status" value="1"/>
</dbReference>
<keyword evidence="3" id="KW-0436">Ligase</keyword>
<feature type="domain" description="RNA ligase" evidence="1">
    <location>
        <begin position="88"/>
        <end position="242"/>
    </location>
</feature>
<dbReference type="AlphaFoldDB" id="D3RYB9"/>
<dbReference type="CDD" id="cd07894">
    <property type="entry name" value="Adenylation_RNA_ligase"/>
    <property type="match status" value="1"/>
</dbReference>
<dbReference type="OrthoDB" id="14524at2157"/>
<proteinExistence type="predicted"/>
<dbReference type="Gene3D" id="3.10.450.740">
    <property type="match status" value="1"/>
</dbReference>
<dbReference type="RefSeq" id="WP_012965825.1">
    <property type="nucleotide sequence ID" value="NC_013849.1"/>
</dbReference>
<dbReference type="KEGG" id="fpl:Ferp_1330"/>
<evidence type="ECO:0000313" key="4">
    <source>
        <dbReference type="Proteomes" id="UP000002613"/>
    </source>
</evidence>
<dbReference type="Gene3D" id="3.30.70.2160">
    <property type="match status" value="1"/>
</dbReference>
<dbReference type="InterPro" id="IPR021122">
    <property type="entry name" value="RNA_ligase_dom_REL/Rnl2"/>
</dbReference>
<evidence type="ECO:0000259" key="2">
    <source>
        <dbReference type="Pfam" id="PF18330"/>
    </source>
</evidence>
<dbReference type="InterPro" id="IPR041596">
    <property type="entry name" value="Lig_Pab1020_C"/>
</dbReference>
<organism evidence="3 4">
    <name type="scientific">Ferroglobus placidus (strain DSM 10642 / AEDII12DO)</name>
    <dbReference type="NCBI Taxonomy" id="589924"/>
    <lineage>
        <taxon>Archaea</taxon>
        <taxon>Methanobacteriati</taxon>
        <taxon>Methanobacteriota</taxon>
        <taxon>Archaeoglobi</taxon>
        <taxon>Archaeoglobales</taxon>
        <taxon>Archaeoglobaceae</taxon>
        <taxon>Ferroglobus</taxon>
    </lineage>
</organism>
<dbReference type="EMBL" id="CP001899">
    <property type="protein sequence ID" value="ADC65482.1"/>
    <property type="molecule type" value="Genomic_DNA"/>
</dbReference>
<feature type="domain" description="RNA ligase Pab1020 C-terminal" evidence="2">
    <location>
        <begin position="253"/>
        <end position="375"/>
    </location>
</feature>
<dbReference type="SUPFAM" id="SSF56091">
    <property type="entry name" value="DNA ligase/mRNA capping enzyme, catalytic domain"/>
    <property type="match status" value="1"/>
</dbReference>
<dbReference type="STRING" id="589924.Ferp_1330"/>
<dbReference type="Gene3D" id="3.30.1490.70">
    <property type="match status" value="1"/>
</dbReference>
<reference evidence="4" key="1">
    <citation type="submission" date="2010-02" db="EMBL/GenBank/DDBJ databases">
        <title>Complete sequence of Ferroglobus placidus DSM 10642.</title>
        <authorList>
            <consortium name="US DOE Joint Genome Institute"/>
            <person name="Lucas S."/>
            <person name="Copeland A."/>
            <person name="Lapidus A."/>
            <person name="Cheng J.-F."/>
            <person name="Bruce D."/>
            <person name="Goodwin L."/>
            <person name="Pitluck S."/>
            <person name="Saunders E."/>
            <person name="Brettin T."/>
            <person name="Detter J.C."/>
            <person name="Han C."/>
            <person name="Tapia R."/>
            <person name="Larimer F."/>
            <person name="Land M."/>
            <person name="Hauser L."/>
            <person name="Kyrpides N."/>
            <person name="Ivanova N."/>
            <person name="Holmes D."/>
            <person name="Lovley D."/>
            <person name="Kyrpides N."/>
            <person name="Anderson I.J."/>
            <person name="Woyke T."/>
        </authorList>
    </citation>
    <scope>NUCLEOTIDE SEQUENCE [LARGE SCALE GENOMIC DNA]</scope>
    <source>
        <strain evidence="4">DSM 10642 / AEDII12DO</strain>
    </source>
</reference>
<accession>D3RYB9</accession>